<feature type="region of interest" description="Disordered" evidence="1">
    <location>
        <begin position="385"/>
        <end position="409"/>
    </location>
</feature>
<sequence length="453" mass="50024">MTTNVTINIERHLGNGVKQDNEGYYYQNNNRRIGLIEEVFSTENGQYRKIVHTPGKDSKINRIVNGALDLTGFESQLNAYSSISVYYWNGDKIFETPLIIQFGEGDSSVYYTYDGDKKLSNSRNVTTKDLKQNIDQLNCEKKKTHIMDISKNTRGSYSCPSCGTQQVKVSNYDKSQTSGDYSYFHYLAGSFLRFKDGVTEQTGIIFSGTISSVYVYHYPSGPDGIPLLIYLSGTSTTWFERVSIDSNNWTKVQDDAPSSPTNKPEVLKLLKAKLPTVTVDVGQTGINASGQHTEYENPSEQTKEKIKVERKDLTDGFVSFSHSVHKKSYLMVKSVQHNGSPLSNIPFNLVAKSVTAYYNGTGFKLKSLIMVELVKFDKTEKHFYRPTEEPPTPIVDTSAQTGNSLPSSHQAAESSNVSVLAGTAIGSGLGGAGLGALAMWKGPALIARLIARL</sequence>
<evidence type="ECO:0000313" key="2">
    <source>
        <dbReference type="EMBL" id="EKX73631.1"/>
    </source>
</evidence>
<protein>
    <submittedName>
        <fullName evidence="2">Uncharacterized protein</fullName>
    </submittedName>
</protein>
<dbReference type="AlphaFoldDB" id="L1LE59"/>
<dbReference type="RefSeq" id="XP_004833083.1">
    <property type="nucleotide sequence ID" value="XM_004833026.1"/>
</dbReference>
<dbReference type="Proteomes" id="UP000031512">
    <property type="component" value="Unassembled WGS sequence"/>
</dbReference>
<accession>L1LE59</accession>
<name>L1LE59_THEEQ</name>
<proteinExistence type="predicted"/>
<keyword evidence="3" id="KW-1185">Reference proteome</keyword>
<dbReference type="EMBL" id="ACOU01000002">
    <property type="protein sequence ID" value="EKX73631.1"/>
    <property type="molecule type" value="Genomic_DNA"/>
</dbReference>
<organism evidence="2 3">
    <name type="scientific">Theileria equi strain WA</name>
    <dbReference type="NCBI Taxonomy" id="1537102"/>
    <lineage>
        <taxon>Eukaryota</taxon>
        <taxon>Sar</taxon>
        <taxon>Alveolata</taxon>
        <taxon>Apicomplexa</taxon>
        <taxon>Aconoidasida</taxon>
        <taxon>Piroplasmida</taxon>
        <taxon>Theileriidae</taxon>
        <taxon>Theileria</taxon>
    </lineage>
</organism>
<dbReference type="VEuPathDB" id="PiroplasmaDB:BEWA_036670"/>
<dbReference type="KEGG" id="beq:BEWA_036670"/>
<gene>
    <name evidence="2" type="ORF">BEWA_036670</name>
</gene>
<comment type="caution">
    <text evidence="2">The sequence shown here is derived from an EMBL/GenBank/DDBJ whole genome shotgun (WGS) entry which is preliminary data.</text>
</comment>
<dbReference type="GeneID" id="15806554"/>
<feature type="compositionally biased region" description="Polar residues" evidence="1">
    <location>
        <begin position="395"/>
        <end position="409"/>
    </location>
</feature>
<evidence type="ECO:0000256" key="1">
    <source>
        <dbReference type="SAM" id="MobiDB-lite"/>
    </source>
</evidence>
<reference evidence="2 3" key="1">
    <citation type="journal article" date="2012" name="BMC Genomics">
        <title>Comparative genomic analysis and phylogenetic position of Theileria equi.</title>
        <authorList>
            <person name="Kappmeyer L.S."/>
            <person name="Thiagarajan M."/>
            <person name="Herndon D.R."/>
            <person name="Ramsay J.D."/>
            <person name="Caler E."/>
            <person name="Djikeng A."/>
            <person name="Gillespie J.J."/>
            <person name="Lau A.O."/>
            <person name="Roalson E.H."/>
            <person name="Silva J.C."/>
            <person name="Silva M.G."/>
            <person name="Suarez C.E."/>
            <person name="Ueti M.W."/>
            <person name="Nene V.M."/>
            <person name="Mealey R.H."/>
            <person name="Knowles D.P."/>
            <person name="Brayton K.A."/>
        </authorList>
    </citation>
    <scope>NUCLEOTIDE SEQUENCE [LARGE SCALE GENOMIC DNA]</scope>
    <source>
        <strain evidence="2 3">WA</strain>
    </source>
</reference>
<evidence type="ECO:0000313" key="3">
    <source>
        <dbReference type="Proteomes" id="UP000031512"/>
    </source>
</evidence>